<accession>A0A9D2IL78</accession>
<dbReference type="Gene3D" id="3.60.15.10">
    <property type="entry name" value="Ribonuclease Z/Hydroxyacylglutathione hydrolase-like"/>
    <property type="match status" value="1"/>
</dbReference>
<dbReference type="InterPro" id="IPR050114">
    <property type="entry name" value="UPF0173_UPF0282_UlaG_hydrolase"/>
</dbReference>
<dbReference type="AlphaFoldDB" id="A0A9D2IL78"/>
<comment type="caution">
    <text evidence="1">The sequence shown here is derived from an EMBL/GenBank/DDBJ whole genome shotgun (WGS) entry which is preliminary data.</text>
</comment>
<proteinExistence type="predicted"/>
<sequence>MTATDTLMTKNGHELHIGFLGHGSLRFDCLGRTLYIDPVAMFADYTDAPKADLILVTHHHDDHCDPALIKQLLKPDGEVISTETVVGQLGYGTPMHNGEVRRIDDLLTIEAIPAYNTTAGRDCFHPHTGRDNGYLLTLDGVRIYVSGDSEPTPEMLALRDLDVVFLPVNQPYTMTVDQAVATVRALHPALFYPYHTGQTDFVTDLEQLADRLNGSGTEVRIRPMA</sequence>
<dbReference type="SUPFAM" id="SSF56281">
    <property type="entry name" value="Metallo-hydrolase/oxidoreductase"/>
    <property type="match status" value="1"/>
</dbReference>
<dbReference type="Pfam" id="PF13483">
    <property type="entry name" value="Lactamase_B_3"/>
    <property type="match status" value="1"/>
</dbReference>
<gene>
    <name evidence="1" type="ORF">H9816_04865</name>
</gene>
<dbReference type="Proteomes" id="UP000824014">
    <property type="component" value="Unassembled WGS sequence"/>
</dbReference>
<organism evidence="1 2">
    <name type="scientific">Candidatus Tidjanibacter faecipullorum</name>
    <dbReference type="NCBI Taxonomy" id="2838766"/>
    <lineage>
        <taxon>Bacteria</taxon>
        <taxon>Pseudomonadati</taxon>
        <taxon>Bacteroidota</taxon>
        <taxon>Bacteroidia</taxon>
        <taxon>Bacteroidales</taxon>
        <taxon>Rikenellaceae</taxon>
        <taxon>Tidjanibacter</taxon>
    </lineage>
</organism>
<reference evidence="1" key="2">
    <citation type="submission" date="2021-04" db="EMBL/GenBank/DDBJ databases">
        <authorList>
            <person name="Gilroy R."/>
        </authorList>
    </citation>
    <scope>NUCLEOTIDE SEQUENCE</scope>
    <source>
        <strain evidence="1">ChiHjej11B10-19426</strain>
    </source>
</reference>
<protein>
    <submittedName>
        <fullName evidence="1">MBL fold metallo-hydrolase</fullName>
    </submittedName>
</protein>
<evidence type="ECO:0000313" key="2">
    <source>
        <dbReference type="Proteomes" id="UP000824014"/>
    </source>
</evidence>
<name>A0A9D2IL78_9BACT</name>
<dbReference type="InterPro" id="IPR036866">
    <property type="entry name" value="RibonucZ/Hydroxyglut_hydro"/>
</dbReference>
<dbReference type="PANTHER" id="PTHR43546:SF3">
    <property type="entry name" value="UPF0173 METAL-DEPENDENT HYDROLASE MJ1163"/>
    <property type="match status" value="1"/>
</dbReference>
<evidence type="ECO:0000313" key="1">
    <source>
        <dbReference type="EMBL" id="HIZ15223.1"/>
    </source>
</evidence>
<dbReference type="EMBL" id="DXCC01000015">
    <property type="protein sequence ID" value="HIZ15223.1"/>
    <property type="molecule type" value="Genomic_DNA"/>
</dbReference>
<reference evidence="1" key="1">
    <citation type="journal article" date="2021" name="PeerJ">
        <title>Extensive microbial diversity within the chicken gut microbiome revealed by metagenomics and culture.</title>
        <authorList>
            <person name="Gilroy R."/>
            <person name="Ravi A."/>
            <person name="Getino M."/>
            <person name="Pursley I."/>
            <person name="Horton D.L."/>
            <person name="Alikhan N.F."/>
            <person name="Baker D."/>
            <person name="Gharbi K."/>
            <person name="Hall N."/>
            <person name="Watson M."/>
            <person name="Adriaenssens E.M."/>
            <person name="Foster-Nyarko E."/>
            <person name="Jarju S."/>
            <person name="Secka A."/>
            <person name="Antonio M."/>
            <person name="Oren A."/>
            <person name="Chaudhuri R.R."/>
            <person name="La Ragione R."/>
            <person name="Hildebrand F."/>
            <person name="Pallen M.J."/>
        </authorList>
    </citation>
    <scope>NUCLEOTIDE SEQUENCE</scope>
    <source>
        <strain evidence="1">ChiHjej11B10-19426</strain>
    </source>
</reference>
<dbReference type="PANTHER" id="PTHR43546">
    <property type="entry name" value="UPF0173 METAL-DEPENDENT HYDROLASE MJ1163-RELATED"/>
    <property type="match status" value="1"/>
</dbReference>